<gene>
    <name evidence="3" type="ORF">PACLA_8A058329</name>
</gene>
<dbReference type="GO" id="GO:0005096">
    <property type="term" value="F:GTPase activator activity"/>
    <property type="evidence" value="ECO:0007669"/>
    <property type="project" value="InterPro"/>
</dbReference>
<dbReference type="EMBL" id="CACRXK020010161">
    <property type="protein sequence ID" value="CAB4018773.1"/>
    <property type="molecule type" value="Genomic_DNA"/>
</dbReference>
<dbReference type="GO" id="GO:1990130">
    <property type="term" value="C:GATOR1 complex"/>
    <property type="evidence" value="ECO:0007669"/>
    <property type="project" value="TreeGrafter"/>
</dbReference>
<feature type="domain" description="Vacuolar membrane-associated protein Iml1 N-terminal" evidence="1">
    <location>
        <begin position="101"/>
        <end position="383"/>
    </location>
</feature>
<dbReference type="Pfam" id="PF23013">
    <property type="entry name" value="IML1_N"/>
    <property type="match status" value="1"/>
</dbReference>
<dbReference type="GO" id="GO:0005765">
    <property type="term" value="C:lysosomal membrane"/>
    <property type="evidence" value="ECO:0007669"/>
    <property type="project" value="TreeGrafter"/>
</dbReference>
<feature type="domain" description="IML1 N-terminal double psi beta-barrel" evidence="2">
    <location>
        <begin position="3"/>
        <end position="89"/>
    </location>
</feature>
<dbReference type="InterPro" id="IPR027244">
    <property type="entry name" value="IML1"/>
</dbReference>
<dbReference type="PANTHER" id="PTHR13179:SF8">
    <property type="entry name" value="GATOR COMPLEX PROTEIN DEPDC5"/>
    <property type="match status" value="1"/>
</dbReference>
<evidence type="ECO:0008006" key="5">
    <source>
        <dbReference type="Google" id="ProtNLM"/>
    </source>
</evidence>
<dbReference type="GO" id="GO:1904262">
    <property type="term" value="P:negative regulation of TORC1 signaling"/>
    <property type="evidence" value="ECO:0007669"/>
    <property type="project" value="TreeGrafter"/>
</dbReference>
<evidence type="ECO:0000313" key="4">
    <source>
        <dbReference type="Proteomes" id="UP001152795"/>
    </source>
</evidence>
<evidence type="ECO:0000313" key="3">
    <source>
        <dbReference type="EMBL" id="CAB4018773.1"/>
    </source>
</evidence>
<dbReference type="Proteomes" id="UP001152795">
    <property type="component" value="Unassembled WGS sequence"/>
</dbReference>
<protein>
    <recommendedName>
        <fullName evidence="5">DEP domain-containing 5</fullName>
    </recommendedName>
</protein>
<dbReference type="GO" id="GO:0010508">
    <property type="term" value="P:positive regulation of autophagy"/>
    <property type="evidence" value="ECO:0007669"/>
    <property type="project" value="TreeGrafter"/>
</dbReference>
<accession>A0A6S7IMQ6</accession>
<reference evidence="3" key="1">
    <citation type="submission" date="2020-04" db="EMBL/GenBank/DDBJ databases">
        <authorList>
            <person name="Alioto T."/>
            <person name="Alioto T."/>
            <person name="Gomez Garrido J."/>
        </authorList>
    </citation>
    <scope>NUCLEOTIDE SEQUENCE</scope>
    <source>
        <strain evidence="3">A484AB</strain>
    </source>
</reference>
<sequence length="664" mass="75965">MSKICKLWIHQSNFSEEDLVLNPKDFQNGLNENDILQIYQIFEDGSCTCKLLLQIKSLQTDFQQKETISLKHSVASKFKFRAYWEVHVEIVDPSAFTLALVELKFKDQWLGRSDMWRFGKTLIDSAVYMSKKLSFAGARAEVHEMWASGETANKVTCGVVGKDTRVVFRSGSASVFIFIQMSKEMWEFDISGDLYFEKTVNGFFVELFEKWKEMKCSHSVTIVYFSRIFYDKNMLNSISDERRSCLGYDYQGRLYEDIYRVIVHKEQNDDWSAVIVTLKKHFIQYPESLKREGFPEGCLSSASEGNFLEVLNMGANVFEKAYIDRSLEVTGQQMVVITPGAGMFEVDRELATITKRKVVDNGMSADLVCMAEQPLHSVPLLKFHGKFGSSTLIGDDYGIPHWINHSFYTSKAQKNQRNSFIPRIKVPDVILQYQGVGNHKNPHTFLSEIPAEEVEENKLPDFVDYEAYDAEVFKCAQTKPRPQTLTPGYNPYTRNRGIEKDSGRIEKFLKNENLIQFGDAIRERSSTVINRKRSDNTDYGNTARSLGVVKSLAFMMPTADQDDVDGSTDFVSSYSPPLASHRAVVGSADTSYFYHNVGRPQRSLVNPFRPNYLPCKMTCNRHRWRHTFPKGPGGEMRQEHHHRISDHVTDHVDDVALLMSLVSG</sequence>
<dbReference type="GO" id="GO:0034198">
    <property type="term" value="P:cellular response to amino acid starvation"/>
    <property type="evidence" value="ECO:0007669"/>
    <property type="project" value="TreeGrafter"/>
</dbReference>
<dbReference type="Pfam" id="PF12257">
    <property type="entry name" value="IML1"/>
    <property type="match status" value="1"/>
</dbReference>
<dbReference type="PANTHER" id="PTHR13179">
    <property type="entry name" value="DEP DOMAIN CONTAINING PROTEIN 5"/>
    <property type="match status" value="1"/>
</dbReference>
<dbReference type="AlphaFoldDB" id="A0A6S7IMQ6"/>
<evidence type="ECO:0000259" key="1">
    <source>
        <dbReference type="Pfam" id="PF12257"/>
    </source>
</evidence>
<dbReference type="OrthoDB" id="39497at2759"/>
<dbReference type="InterPro" id="IPR055213">
    <property type="entry name" value="IML1_double_psi_beta_barrel"/>
</dbReference>
<keyword evidence="4" id="KW-1185">Reference proteome</keyword>
<name>A0A6S7IMQ6_PARCT</name>
<dbReference type="InterPro" id="IPR048255">
    <property type="entry name" value="IML1_N"/>
</dbReference>
<comment type="caution">
    <text evidence="3">The sequence shown here is derived from an EMBL/GenBank/DDBJ whole genome shotgun (WGS) entry which is preliminary data.</text>
</comment>
<evidence type="ECO:0000259" key="2">
    <source>
        <dbReference type="Pfam" id="PF23013"/>
    </source>
</evidence>
<organism evidence="3 4">
    <name type="scientific">Paramuricea clavata</name>
    <name type="common">Red gorgonian</name>
    <name type="synonym">Violescent sea-whip</name>
    <dbReference type="NCBI Taxonomy" id="317549"/>
    <lineage>
        <taxon>Eukaryota</taxon>
        <taxon>Metazoa</taxon>
        <taxon>Cnidaria</taxon>
        <taxon>Anthozoa</taxon>
        <taxon>Octocorallia</taxon>
        <taxon>Malacalcyonacea</taxon>
        <taxon>Plexauridae</taxon>
        <taxon>Paramuricea</taxon>
    </lineage>
</organism>
<proteinExistence type="predicted"/>